<evidence type="ECO:0000313" key="4">
    <source>
        <dbReference type="EMBL" id="KKM00957.1"/>
    </source>
</evidence>
<feature type="region of interest" description="Disordered" evidence="1">
    <location>
        <begin position="37"/>
        <end position="64"/>
    </location>
</feature>
<organism evidence="4">
    <name type="scientific">marine sediment metagenome</name>
    <dbReference type="NCBI Taxonomy" id="412755"/>
    <lineage>
        <taxon>unclassified sequences</taxon>
        <taxon>metagenomes</taxon>
        <taxon>ecological metagenomes</taxon>
    </lineage>
</organism>
<reference evidence="4" key="1">
    <citation type="journal article" date="2015" name="Nature">
        <title>Complex archaea that bridge the gap between prokaryotes and eukaryotes.</title>
        <authorList>
            <person name="Spang A."/>
            <person name="Saw J.H."/>
            <person name="Jorgensen S.L."/>
            <person name="Zaremba-Niedzwiedzka K."/>
            <person name="Martijn J."/>
            <person name="Lind A.E."/>
            <person name="van Eijk R."/>
            <person name="Schleper C."/>
            <person name="Guy L."/>
            <person name="Ettema T.J."/>
        </authorList>
    </citation>
    <scope>NUCLEOTIDE SEQUENCE</scope>
</reference>
<feature type="domain" description="Nuclease associated modular" evidence="2">
    <location>
        <begin position="108"/>
        <end position="124"/>
    </location>
</feature>
<dbReference type="InterPro" id="IPR003615">
    <property type="entry name" value="HNH_nuc"/>
</dbReference>
<dbReference type="GO" id="GO:0003677">
    <property type="term" value="F:DNA binding"/>
    <property type="evidence" value="ECO:0007669"/>
    <property type="project" value="InterPro"/>
</dbReference>
<dbReference type="CDD" id="cd00085">
    <property type="entry name" value="HNHc"/>
    <property type="match status" value="1"/>
</dbReference>
<dbReference type="SMART" id="SM00507">
    <property type="entry name" value="HNHc"/>
    <property type="match status" value="1"/>
</dbReference>
<comment type="caution">
    <text evidence="4">The sequence shown here is derived from an EMBL/GenBank/DDBJ whole genome shotgun (WGS) entry which is preliminary data.</text>
</comment>
<evidence type="ECO:0000256" key="1">
    <source>
        <dbReference type="SAM" id="MobiDB-lite"/>
    </source>
</evidence>
<gene>
    <name evidence="4" type="ORF">LCGC14_1799220</name>
</gene>
<feature type="domain" description="Nuclease associated modular" evidence="2">
    <location>
        <begin position="43"/>
        <end position="59"/>
    </location>
</feature>
<sequence>MIGIKKCKECGLEFEVNLKIKRSHRRMFCSSFCAKSNNGKRNKGKKQTDETKSKKSKASMGEKNHFYGKTHTNEAKSKISKGNSGKIRSEEFKDKTRNRMMGSGNHFYGKKHTQETKDKIRKIHRDCSGTNNPMYGNGYKLIGSKNGGWCGGITEDPYSKKFNRTLKNIIRRRDNFTCVICGKFGNEVHHIDYDKLNSDEKNLITLCHSDHMRTNANRNYWMAFLNDYTKIKYYE</sequence>
<proteinExistence type="predicted"/>
<dbReference type="AlphaFoldDB" id="A0A0F9HCV3"/>
<feature type="domain" description="Nuclease associated modular" evidence="2">
    <location>
        <begin position="67"/>
        <end position="83"/>
    </location>
</feature>
<name>A0A0F9HCV3_9ZZZZ</name>
<dbReference type="EMBL" id="LAZR01017310">
    <property type="protein sequence ID" value="KKM00957.1"/>
    <property type="molecule type" value="Genomic_DNA"/>
</dbReference>
<dbReference type="SMART" id="SM00496">
    <property type="entry name" value="IENR2"/>
    <property type="match status" value="4"/>
</dbReference>
<feature type="domain" description="Nuclease associated modular" evidence="2">
    <location>
        <begin position="84"/>
        <end position="100"/>
    </location>
</feature>
<evidence type="ECO:0000259" key="2">
    <source>
        <dbReference type="SMART" id="SM00496"/>
    </source>
</evidence>
<evidence type="ECO:0000259" key="3">
    <source>
        <dbReference type="SMART" id="SM00507"/>
    </source>
</evidence>
<dbReference type="SUPFAM" id="SSF64496">
    <property type="entry name" value="DNA-binding domain of intron-encoded endonucleases"/>
    <property type="match status" value="2"/>
</dbReference>
<evidence type="ECO:0008006" key="5">
    <source>
        <dbReference type="Google" id="ProtNLM"/>
    </source>
</evidence>
<dbReference type="Pfam" id="PF07460">
    <property type="entry name" value="NUMOD3"/>
    <property type="match status" value="2"/>
</dbReference>
<accession>A0A0F9HCV3</accession>
<protein>
    <recommendedName>
        <fullName evidence="5">HNH nuclease domain-containing protein</fullName>
    </recommendedName>
</protein>
<feature type="domain" description="HNH nuclease" evidence="3">
    <location>
        <begin position="165"/>
        <end position="212"/>
    </location>
</feature>
<dbReference type="InterPro" id="IPR003611">
    <property type="entry name" value="NUMOD3"/>
</dbReference>